<evidence type="ECO:0000313" key="13">
    <source>
        <dbReference type="Proteomes" id="UP000296079"/>
    </source>
</evidence>
<dbReference type="EMBL" id="CP039289">
    <property type="protein sequence ID" value="QCC05339.1"/>
    <property type="molecule type" value="Genomic_DNA"/>
</dbReference>
<dbReference type="InterPro" id="IPR004421">
    <property type="entry name" value="Carbamoyltransferase_HypF"/>
</dbReference>
<dbReference type="PANTHER" id="PTHR42959:SF1">
    <property type="entry name" value="CARBAMOYLTRANSFERASE HYPF"/>
    <property type="match status" value="1"/>
</dbReference>
<feature type="domain" description="Acylphosphatase-like" evidence="10">
    <location>
        <begin position="19"/>
        <end position="109"/>
    </location>
</feature>
<evidence type="ECO:0000256" key="2">
    <source>
        <dbReference type="ARBA" id="ARBA00008097"/>
    </source>
</evidence>
<dbReference type="Proteomes" id="UP000296079">
    <property type="component" value="Plasmid pHG1"/>
</dbReference>
<comment type="pathway">
    <text evidence="1 8">Protein modification; [NiFe] hydrogenase maturation.</text>
</comment>
<evidence type="ECO:0000259" key="10">
    <source>
        <dbReference type="PROSITE" id="PS51160"/>
    </source>
</evidence>
<dbReference type="NCBIfam" id="TIGR00143">
    <property type="entry name" value="hypF"/>
    <property type="match status" value="1"/>
</dbReference>
<geneLocation type="plasmid" evidence="13">
    <name>phg1</name>
</geneLocation>
<keyword evidence="4" id="KW-0479">Metal-binding</keyword>
<dbReference type="GO" id="GO:0051604">
    <property type="term" value="P:protein maturation"/>
    <property type="evidence" value="ECO:0007669"/>
    <property type="project" value="TreeGrafter"/>
</dbReference>
<dbReference type="InterPro" id="IPR011125">
    <property type="entry name" value="Znf_HypF"/>
</dbReference>
<evidence type="ECO:0000256" key="6">
    <source>
        <dbReference type="ARBA" id="ARBA00022833"/>
    </source>
</evidence>
<dbReference type="GO" id="GO:0003725">
    <property type="term" value="F:double-stranded RNA binding"/>
    <property type="evidence" value="ECO:0007669"/>
    <property type="project" value="InterPro"/>
</dbReference>
<gene>
    <name evidence="12" type="primary">hypF</name>
    <name evidence="12" type="ORF">E6A55_32530</name>
</gene>
<evidence type="ECO:0000256" key="8">
    <source>
        <dbReference type="PIRNR" id="PIRNR006256"/>
    </source>
</evidence>
<keyword evidence="9" id="KW-0378">Hydrolase</keyword>
<dbReference type="Gene3D" id="3.30.110.120">
    <property type="match status" value="1"/>
</dbReference>
<comment type="catalytic activity">
    <reaction evidence="9">
        <text>an acyl phosphate + H2O = a carboxylate + phosphate + H(+)</text>
        <dbReference type="Rhea" id="RHEA:14965"/>
        <dbReference type="ChEBI" id="CHEBI:15377"/>
        <dbReference type="ChEBI" id="CHEBI:15378"/>
        <dbReference type="ChEBI" id="CHEBI:29067"/>
        <dbReference type="ChEBI" id="CHEBI:43474"/>
        <dbReference type="ChEBI" id="CHEBI:59918"/>
        <dbReference type="EC" id="3.6.1.7"/>
    </reaction>
</comment>
<accession>A0AAF1D591</accession>
<dbReference type="PROSITE" id="PS51160">
    <property type="entry name" value="ACYLPHOSPHATASE_3"/>
    <property type="match status" value="1"/>
</dbReference>
<dbReference type="SUPFAM" id="SSF54975">
    <property type="entry name" value="Acylphosphatase/BLUF domain-like"/>
    <property type="match status" value="1"/>
</dbReference>
<dbReference type="InterPro" id="IPR055128">
    <property type="entry name" value="HypF_C_2"/>
</dbReference>
<dbReference type="InterPro" id="IPR041440">
    <property type="entry name" value="HypF_C"/>
</dbReference>
<reference evidence="12 13" key="1">
    <citation type="submission" date="2019-04" db="EMBL/GenBank/DDBJ databases">
        <title>Long-read de novo sequencing of Cupriavidus necator H16.</title>
        <authorList>
            <person name="Little G.T."/>
            <person name="Ehsaan M."/>
            <person name="Arenas-Lopez C."/>
            <person name="Jawed K."/>
            <person name="Winzer K."/>
            <person name="Kovacs K."/>
            <person name="Malys N."/>
            <person name="Minton N.P."/>
        </authorList>
    </citation>
    <scope>NUCLEOTIDE SEQUENCE [LARGE SCALE GENOMIC DNA]</scope>
    <source>
        <strain evidence="12 13">H16</strain>
        <plasmid evidence="13">phg1</plasmid>
    </source>
</reference>
<evidence type="ECO:0000313" key="12">
    <source>
        <dbReference type="EMBL" id="QCC05339.1"/>
    </source>
</evidence>
<dbReference type="Pfam" id="PF22521">
    <property type="entry name" value="HypF_C_2"/>
    <property type="match status" value="1"/>
</dbReference>
<comment type="catalytic activity">
    <reaction evidence="7 8">
        <text>C-terminal L-cysteinyl-[HypE protein] + carbamoyl phosphate + ATP + H2O = C-terminal S-carboxamide-L-cysteinyl-[HypE protein] + AMP + phosphate + diphosphate + H(+)</text>
        <dbReference type="Rhea" id="RHEA:55636"/>
        <dbReference type="Rhea" id="RHEA-COMP:14247"/>
        <dbReference type="Rhea" id="RHEA-COMP:14392"/>
        <dbReference type="ChEBI" id="CHEBI:15377"/>
        <dbReference type="ChEBI" id="CHEBI:15378"/>
        <dbReference type="ChEBI" id="CHEBI:30616"/>
        <dbReference type="ChEBI" id="CHEBI:33019"/>
        <dbReference type="ChEBI" id="CHEBI:43474"/>
        <dbReference type="ChEBI" id="CHEBI:58228"/>
        <dbReference type="ChEBI" id="CHEBI:76913"/>
        <dbReference type="ChEBI" id="CHEBI:139126"/>
        <dbReference type="ChEBI" id="CHEBI:456215"/>
    </reaction>
</comment>
<dbReference type="InterPro" id="IPR001792">
    <property type="entry name" value="Acylphosphatase-like_dom"/>
</dbReference>
<dbReference type="PROSITE" id="PS00150">
    <property type="entry name" value="ACYLPHOSPHATASE_1"/>
    <property type="match status" value="1"/>
</dbReference>
<dbReference type="InterPro" id="IPR017968">
    <property type="entry name" value="Acylphosphatase_CS"/>
</dbReference>
<dbReference type="Pfam" id="PF17788">
    <property type="entry name" value="HypF_C"/>
    <property type="match status" value="1"/>
</dbReference>
<keyword evidence="3" id="KW-0436">Ligase</keyword>
<dbReference type="InterPro" id="IPR036046">
    <property type="entry name" value="Acylphosphatase-like_dom_sf"/>
</dbReference>
<dbReference type="GO" id="GO:0016743">
    <property type="term" value="F:carboxyl- or carbamoyltransferase activity"/>
    <property type="evidence" value="ECO:0007669"/>
    <property type="project" value="UniProtKB-UniRule"/>
</dbReference>
<evidence type="ECO:0000259" key="11">
    <source>
        <dbReference type="PROSITE" id="PS51163"/>
    </source>
</evidence>
<dbReference type="Gene3D" id="3.30.420.360">
    <property type="match status" value="1"/>
</dbReference>
<evidence type="ECO:0000256" key="7">
    <source>
        <dbReference type="ARBA" id="ARBA00048220"/>
    </source>
</evidence>
<feature type="active site" evidence="9">
    <location>
        <position position="52"/>
    </location>
</feature>
<sequence>MQACALPVRDRSAAVRPRGEEIRVRGMVQGVGFRPTVWRLAHDCGLSGSVRNDSDGVQIRAWGDAVALDRFIARLRDECPPLARIDAIERRVLAQDAEGADLGGFRIVASVGGPVRTGVVPDAVVCSACIADIGDPLNRRYRYPFANCTHCGPRLSIVRAIPYDRANTAMAAFPMCPACLAEYEDPADRRFHAQPLACAACGPHVWLEHTGGPLAAGPDDAIRAAWALLRDGGIVAIKGIGGFQLACDACNPVAVARLRQRKRRERKPFALMARDLAVIRQYSEPTAAECGLLQSPAAPIVIVQTRSDRQGAPLAPDVAPGIAALGFMLPGTPLHWLLMAMADRPIVLTSGNASDEPQCTENADARMRLGAIADAFLMHDRDVVRRVDDSVARVVLDVPRVMRRSRGYAPAPLPLPPGFAAAAPVLAMGGELKNTFCLMRAGEAILSHHMGDLEDALTHADYRRALTQYMALFEHGPHLVAVDMHPEYLSGKIGRDLARQGQLPVAQVQHHHAHIAACMAENRVALAAGPVLGVALDGIGYGVDGSLWGGEFLLADYRDFTRLACFKPVGMPGGERAIHQPWRNTYAHLAAAVGWDTLIARHASLALVRFLATRPREVLDAMLTRSINSPLASSAGRLFDAVAAAAGVCPERACYEGQAAMEFEALADRRTLSEEDDGRAYPFAIVPGTPACLEPGPMWVALLADLARATPAPLISARFHKGLAIAIASMVAYLADCPGAGCRAVPVALSGGVFQNRILLEQVATRLSAQGRRVLTHSQVPANDGGLSFGQAAIAAARSLGGADVAGQANAGYRSTTCA</sequence>
<dbReference type="Pfam" id="PF07503">
    <property type="entry name" value="zf-HYPF"/>
    <property type="match status" value="2"/>
</dbReference>
<dbReference type="RefSeq" id="WP_051398620.1">
    <property type="nucleotide sequence ID" value="NC_005241.1"/>
</dbReference>
<dbReference type="Pfam" id="PF00708">
    <property type="entry name" value="Acylphosphatase"/>
    <property type="match status" value="1"/>
</dbReference>
<dbReference type="PROSITE" id="PS51163">
    <property type="entry name" value="YRDC"/>
    <property type="match status" value="1"/>
</dbReference>
<protein>
    <recommendedName>
        <fullName evidence="8">Carbamoyltransferase HypF</fullName>
        <ecNumber evidence="8">6.2.-.-</ecNumber>
    </recommendedName>
</protein>
<keyword evidence="12" id="KW-0614">Plasmid</keyword>
<comment type="function">
    <text evidence="8">Involved in the maturation of [NiFe] hydrogenases. Along with HypE, it catalyzes the synthesis of the CN ligands of the active site iron of [NiFe]-hydrogenases. HypF functions as a carbamoyl transferase using carbamoylphosphate as a substrate and transferring the carboxamido moiety in an ATP-dependent reaction to the thiolate of the C-terminal cysteine of HypE yielding a protein-S-carboxamide.</text>
</comment>
<dbReference type="GO" id="GO:0008270">
    <property type="term" value="F:zinc ion binding"/>
    <property type="evidence" value="ECO:0007669"/>
    <property type="project" value="UniProtKB-KW"/>
</dbReference>
<dbReference type="PIRSF" id="PIRSF006256">
    <property type="entry name" value="CMPcnvr_hdrg_mat"/>
    <property type="match status" value="1"/>
</dbReference>
<organism evidence="12 13">
    <name type="scientific">Cupriavidus necator (strain ATCC 17699 / DSM 428 / KCTC 22496 / NCIMB 10442 / H16 / Stanier 337)</name>
    <name type="common">Ralstonia eutropha</name>
    <dbReference type="NCBI Taxonomy" id="381666"/>
    <lineage>
        <taxon>Bacteria</taxon>
        <taxon>Pseudomonadati</taxon>
        <taxon>Pseudomonadota</taxon>
        <taxon>Betaproteobacteria</taxon>
        <taxon>Burkholderiales</taxon>
        <taxon>Burkholderiaceae</taxon>
        <taxon>Cupriavidus</taxon>
    </lineage>
</organism>
<evidence type="ECO:0000256" key="9">
    <source>
        <dbReference type="PROSITE-ProRule" id="PRU00520"/>
    </source>
</evidence>
<dbReference type="SUPFAM" id="SSF55821">
    <property type="entry name" value="YrdC/RibB"/>
    <property type="match status" value="1"/>
</dbReference>
<keyword evidence="5" id="KW-0863">Zinc-finger</keyword>
<dbReference type="EC" id="6.2.-.-" evidence="8"/>
<dbReference type="GO" id="GO:0003998">
    <property type="term" value="F:acylphosphatase activity"/>
    <property type="evidence" value="ECO:0007669"/>
    <property type="project" value="UniProtKB-EC"/>
</dbReference>
<keyword evidence="6" id="KW-0862">Zinc</keyword>
<name>A0AAF1D591_CUPNH</name>
<dbReference type="InterPro" id="IPR017945">
    <property type="entry name" value="DHBP_synth_RibB-like_a/b_dom"/>
</dbReference>
<comment type="similarity">
    <text evidence="2 8">Belongs to the carbamoyltransferase HypF family.</text>
</comment>
<feature type="domain" description="YrdC-like" evidence="11">
    <location>
        <begin position="219"/>
        <end position="407"/>
    </location>
</feature>
<feature type="active site" evidence="9">
    <location>
        <position position="34"/>
    </location>
</feature>
<dbReference type="GO" id="GO:0016874">
    <property type="term" value="F:ligase activity"/>
    <property type="evidence" value="ECO:0007669"/>
    <property type="project" value="UniProtKB-UniRule"/>
</dbReference>
<dbReference type="InterPro" id="IPR051060">
    <property type="entry name" value="Carbamoyltrans_HypF-like"/>
</dbReference>
<dbReference type="Pfam" id="PF01300">
    <property type="entry name" value="Sua5_yciO_yrdC"/>
    <property type="match status" value="1"/>
</dbReference>
<dbReference type="InterPro" id="IPR006070">
    <property type="entry name" value="Sua5-like_dom"/>
</dbReference>
<evidence type="ECO:0000256" key="3">
    <source>
        <dbReference type="ARBA" id="ARBA00022598"/>
    </source>
</evidence>
<dbReference type="AlphaFoldDB" id="A0AAF1D591"/>
<dbReference type="PANTHER" id="PTHR42959">
    <property type="entry name" value="CARBAMOYLTRANSFERASE"/>
    <property type="match status" value="1"/>
</dbReference>
<evidence type="ECO:0000256" key="5">
    <source>
        <dbReference type="ARBA" id="ARBA00022771"/>
    </source>
</evidence>
<dbReference type="Gene3D" id="3.90.870.50">
    <property type="match status" value="1"/>
</dbReference>
<proteinExistence type="inferred from homology"/>
<evidence type="ECO:0000256" key="4">
    <source>
        <dbReference type="ARBA" id="ARBA00022723"/>
    </source>
</evidence>
<evidence type="ECO:0000256" key="1">
    <source>
        <dbReference type="ARBA" id="ARBA00004711"/>
    </source>
</evidence>
<dbReference type="Gene3D" id="3.30.420.40">
    <property type="match status" value="1"/>
</dbReference>